<sequence length="506" mass="55972">MTTRDVYDVVIIGSGVGGGAVARQLAGTAARVLILERGPVLPREPENWSPESVFVDLRYRSAETWTSGERRFRPGQYYFVGGHTKFYGTAMFRFREQDFGALEHEDGVSPAWPISYGDLEPWYAQAEHLFGVRGQAGLDPTEPPRGAPYEHAPIPHEPVLADIARRLEAQGLKPFPMPAAVDFGPGGRCQRCGTCDAFPCRIDAKGDAETCLVRPALLQPNVQLTSEAYVDRLITDDTGRRIVAAEIIERGVKRRIRGGLFVLSAGAVNSAALLQRSATARHPRGLANSSDVVGRHFMNHNCTGLMALHPVKRNHTRFPKTLSINDCYFSDLEGKGPPLGNLQLLGKLSEPILRGAMPAWTPRVLRQWVAEHSVDWYVMSEDLPHRDSTVRVNTDGTIDLRWHRTNMGAHRKWVRTASRIIQRTGYPIVLAKPFTMDTPSHQCGTVRFGNDPATSALDPLCKAWDHENLYVVDASFFPSSAAVNPALTIAAQALRVGHHLRTEVLQ</sequence>
<keyword evidence="5" id="KW-0560">Oxidoreductase</keyword>
<dbReference type="Gene3D" id="3.50.50.60">
    <property type="entry name" value="FAD/NAD(P)-binding domain"/>
    <property type="match status" value="2"/>
</dbReference>
<dbReference type="PANTHER" id="PTHR42784">
    <property type="entry name" value="PYRANOSE 2-OXIDASE"/>
    <property type="match status" value="1"/>
</dbReference>
<comment type="similarity">
    <text evidence="2">Belongs to the GMC oxidoreductase family.</text>
</comment>
<proteinExistence type="inferred from homology"/>
<feature type="domain" description="Glucose-methanol-choline oxidoreductase N-terminal" evidence="6">
    <location>
        <begin position="187"/>
        <end position="301"/>
    </location>
</feature>
<reference evidence="8 9" key="1">
    <citation type="submission" date="2024-03" db="EMBL/GenBank/DDBJ databases">
        <title>Novel species of the genus Variovorax.</title>
        <authorList>
            <person name="Liu Q."/>
            <person name="Xin Y.-H."/>
        </authorList>
    </citation>
    <scope>NUCLEOTIDE SEQUENCE [LARGE SCALE GENOMIC DNA]</scope>
    <source>
        <strain evidence="8 9">KACC 18501</strain>
    </source>
</reference>
<evidence type="ECO:0000259" key="7">
    <source>
        <dbReference type="Pfam" id="PF05199"/>
    </source>
</evidence>
<dbReference type="SUPFAM" id="SSF51905">
    <property type="entry name" value="FAD/NAD(P)-binding domain"/>
    <property type="match status" value="1"/>
</dbReference>
<dbReference type="RefSeq" id="WP_340362660.1">
    <property type="nucleotide sequence ID" value="NZ_JBBKZV010000002.1"/>
</dbReference>
<dbReference type="Pfam" id="PF00732">
    <property type="entry name" value="GMC_oxred_N"/>
    <property type="match status" value="1"/>
</dbReference>
<keyword evidence="9" id="KW-1185">Reference proteome</keyword>
<comment type="caution">
    <text evidence="8">The sequence shown here is derived from an EMBL/GenBank/DDBJ whole genome shotgun (WGS) entry which is preliminary data.</text>
</comment>
<protein>
    <submittedName>
        <fullName evidence="8">GMC family oxidoreductase</fullName>
    </submittedName>
</protein>
<dbReference type="PANTHER" id="PTHR42784:SF1">
    <property type="entry name" value="PYRANOSE 2-OXIDASE"/>
    <property type="match status" value="1"/>
</dbReference>
<gene>
    <name evidence="8" type="ORF">WKW80_06165</name>
</gene>
<dbReference type="InterPro" id="IPR007867">
    <property type="entry name" value="GMC_OxRtase_C"/>
</dbReference>
<evidence type="ECO:0000256" key="3">
    <source>
        <dbReference type="ARBA" id="ARBA00022630"/>
    </source>
</evidence>
<keyword evidence="3" id="KW-0285">Flavoprotein</keyword>
<feature type="domain" description="Glucose-methanol-choline oxidoreductase C-terminal" evidence="7">
    <location>
        <begin position="398"/>
        <end position="493"/>
    </location>
</feature>
<dbReference type="Proteomes" id="UP001363010">
    <property type="component" value="Unassembled WGS sequence"/>
</dbReference>
<evidence type="ECO:0000256" key="2">
    <source>
        <dbReference type="ARBA" id="ARBA00010790"/>
    </source>
</evidence>
<accession>A0ABU8VUX8</accession>
<dbReference type="InterPro" id="IPR036188">
    <property type="entry name" value="FAD/NAD-bd_sf"/>
</dbReference>
<keyword evidence="4" id="KW-0274">FAD</keyword>
<evidence type="ECO:0000313" key="9">
    <source>
        <dbReference type="Proteomes" id="UP001363010"/>
    </source>
</evidence>
<dbReference type="EMBL" id="JBBKZV010000002">
    <property type="protein sequence ID" value="MEJ8821620.1"/>
    <property type="molecule type" value="Genomic_DNA"/>
</dbReference>
<dbReference type="InterPro" id="IPR051473">
    <property type="entry name" value="P2Ox-like"/>
</dbReference>
<comment type="cofactor">
    <cofactor evidence="1">
        <name>FAD</name>
        <dbReference type="ChEBI" id="CHEBI:57692"/>
    </cofactor>
</comment>
<evidence type="ECO:0000259" key="6">
    <source>
        <dbReference type="Pfam" id="PF00732"/>
    </source>
</evidence>
<evidence type="ECO:0000256" key="1">
    <source>
        <dbReference type="ARBA" id="ARBA00001974"/>
    </source>
</evidence>
<evidence type="ECO:0000256" key="5">
    <source>
        <dbReference type="ARBA" id="ARBA00023002"/>
    </source>
</evidence>
<organism evidence="8 9">
    <name type="scientific">Variovorax humicola</name>
    <dbReference type="NCBI Taxonomy" id="1769758"/>
    <lineage>
        <taxon>Bacteria</taxon>
        <taxon>Pseudomonadati</taxon>
        <taxon>Pseudomonadota</taxon>
        <taxon>Betaproteobacteria</taxon>
        <taxon>Burkholderiales</taxon>
        <taxon>Comamonadaceae</taxon>
        <taxon>Variovorax</taxon>
    </lineage>
</organism>
<evidence type="ECO:0000256" key="4">
    <source>
        <dbReference type="ARBA" id="ARBA00022827"/>
    </source>
</evidence>
<evidence type="ECO:0000313" key="8">
    <source>
        <dbReference type="EMBL" id="MEJ8821620.1"/>
    </source>
</evidence>
<dbReference type="InterPro" id="IPR000172">
    <property type="entry name" value="GMC_OxRdtase_N"/>
</dbReference>
<name>A0ABU8VUX8_9BURK</name>
<dbReference type="Pfam" id="PF05199">
    <property type="entry name" value="GMC_oxred_C"/>
    <property type="match status" value="1"/>
</dbReference>